<evidence type="ECO:0000256" key="2">
    <source>
        <dbReference type="ARBA" id="ARBA00022517"/>
    </source>
</evidence>
<accession>A0A9W6FVT3</accession>
<organism evidence="8 9">
    <name type="scientific">Desulforhabdus amnigena</name>
    <dbReference type="NCBI Taxonomy" id="40218"/>
    <lineage>
        <taxon>Bacteria</taxon>
        <taxon>Pseudomonadati</taxon>
        <taxon>Thermodesulfobacteriota</taxon>
        <taxon>Syntrophobacteria</taxon>
        <taxon>Syntrophobacterales</taxon>
        <taxon>Syntrophobacteraceae</taxon>
        <taxon>Desulforhabdus</taxon>
    </lineage>
</organism>
<dbReference type="GO" id="GO:0006364">
    <property type="term" value="P:rRNA processing"/>
    <property type="evidence" value="ECO:0007669"/>
    <property type="project" value="UniProtKB-UniRule"/>
</dbReference>
<sequence>MNKIERDLDFVSIGRISRTHGVRGALKVVPYGETLGEQSAGEKLFLNPDAKGVRPELTLAALRPQGKFWVVQFHELSDMDAAQRVVGEELFVPEDRLSPTEEGEYYHFQLLGLSVVTVGGRYLGILERIMETGANDVYVVNCEGKELLVPAVEGIICEVDLALGKMVIDPPEGLMDDL</sequence>
<dbReference type="InterPro" id="IPR009000">
    <property type="entry name" value="Transl_B-barrel_sf"/>
</dbReference>
<dbReference type="GO" id="GO:0043022">
    <property type="term" value="F:ribosome binding"/>
    <property type="evidence" value="ECO:0007669"/>
    <property type="project" value="InterPro"/>
</dbReference>
<dbReference type="GO" id="GO:0005840">
    <property type="term" value="C:ribosome"/>
    <property type="evidence" value="ECO:0007669"/>
    <property type="project" value="InterPro"/>
</dbReference>
<dbReference type="PANTHER" id="PTHR33692:SF1">
    <property type="entry name" value="RIBOSOME MATURATION FACTOR RIMM"/>
    <property type="match status" value="1"/>
</dbReference>
<feature type="domain" description="Ribosome maturation factor RimM PRC barrel" evidence="7">
    <location>
        <begin position="108"/>
        <end position="174"/>
    </location>
</feature>
<dbReference type="EMBL" id="BSDR01000001">
    <property type="protein sequence ID" value="GLI35815.1"/>
    <property type="molecule type" value="Genomic_DNA"/>
</dbReference>
<reference evidence="8" key="1">
    <citation type="submission" date="2022-12" db="EMBL/GenBank/DDBJ databases">
        <title>Reference genome sequencing for broad-spectrum identification of bacterial and archaeal isolates by mass spectrometry.</title>
        <authorList>
            <person name="Sekiguchi Y."/>
            <person name="Tourlousse D.M."/>
        </authorList>
    </citation>
    <scope>NUCLEOTIDE SEQUENCE</scope>
    <source>
        <strain evidence="8">ASRB1</strain>
    </source>
</reference>
<evidence type="ECO:0000256" key="3">
    <source>
        <dbReference type="ARBA" id="ARBA00022552"/>
    </source>
</evidence>
<feature type="domain" description="RimM N-terminal" evidence="6">
    <location>
        <begin position="13"/>
        <end position="95"/>
    </location>
</feature>
<proteinExistence type="inferred from homology"/>
<dbReference type="HAMAP" id="MF_00014">
    <property type="entry name" value="Ribosome_mat_RimM"/>
    <property type="match status" value="1"/>
</dbReference>
<comment type="domain">
    <text evidence="5">The PRC barrel domain binds ribosomal protein uS19.</text>
</comment>
<comment type="caution">
    <text evidence="8">The sequence shown here is derived from an EMBL/GenBank/DDBJ whole genome shotgun (WGS) entry which is preliminary data.</text>
</comment>
<evidence type="ECO:0000256" key="1">
    <source>
        <dbReference type="ARBA" id="ARBA00022490"/>
    </source>
</evidence>
<keyword evidence="3 5" id="KW-0698">rRNA processing</keyword>
<dbReference type="GO" id="GO:0005737">
    <property type="term" value="C:cytoplasm"/>
    <property type="evidence" value="ECO:0007669"/>
    <property type="project" value="UniProtKB-SubCell"/>
</dbReference>
<dbReference type="SUPFAM" id="SSF50346">
    <property type="entry name" value="PRC-barrel domain"/>
    <property type="match status" value="1"/>
</dbReference>
<dbReference type="Gene3D" id="2.40.30.60">
    <property type="entry name" value="RimM"/>
    <property type="match status" value="1"/>
</dbReference>
<evidence type="ECO:0000256" key="5">
    <source>
        <dbReference type="HAMAP-Rule" id="MF_00014"/>
    </source>
</evidence>
<dbReference type="PANTHER" id="PTHR33692">
    <property type="entry name" value="RIBOSOME MATURATION FACTOR RIMM"/>
    <property type="match status" value="1"/>
</dbReference>
<dbReference type="NCBIfam" id="TIGR02273">
    <property type="entry name" value="16S_RimM"/>
    <property type="match status" value="1"/>
</dbReference>
<name>A0A9W6FVT3_9BACT</name>
<dbReference type="Pfam" id="PF24986">
    <property type="entry name" value="PRC_RimM"/>
    <property type="match status" value="1"/>
</dbReference>
<dbReference type="SUPFAM" id="SSF50447">
    <property type="entry name" value="Translation proteins"/>
    <property type="match status" value="1"/>
</dbReference>
<evidence type="ECO:0000256" key="4">
    <source>
        <dbReference type="ARBA" id="ARBA00023186"/>
    </source>
</evidence>
<keyword evidence="4 5" id="KW-0143">Chaperone</keyword>
<dbReference type="InterPro" id="IPR011033">
    <property type="entry name" value="PRC_barrel-like_sf"/>
</dbReference>
<dbReference type="Pfam" id="PF01782">
    <property type="entry name" value="RimM"/>
    <property type="match status" value="1"/>
</dbReference>
<comment type="function">
    <text evidence="5">An accessory protein needed during the final step in the assembly of 30S ribosomal subunit, possibly for assembly of the head region. Essential for efficient processing of 16S rRNA. May be needed both before and after RbfA during the maturation of 16S rRNA. It has affinity for free ribosomal 30S subunits but not for 70S ribosomes.</text>
</comment>
<keyword evidence="1 5" id="KW-0963">Cytoplasm</keyword>
<evidence type="ECO:0000259" key="7">
    <source>
        <dbReference type="Pfam" id="PF24986"/>
    </source>
</evidence>
<comment type="subunit">
    <text evidence="5">Binds ribosomal protein uS19.</text>
</comment>
<dbReference type="Proteomes" id="UP001144372">
    <property type="component" value="Unassembled WGS sequence"/>
</dbReference>
<evidence type="ECO:0000259" key="6">
    <source>
        <dbReference type="Pfam" id="PF01782"/>
    </source>
</evidence>
<dbReference type="AlphaFoldDB" id="A0A9W6FVT3"/>
<dbReference type="InterPro" id="IPR056792">
    <property type="entry name" value="PRC_RimM"/>
</dbReference>
<evidence type="ECO:0000313" key="8">
    <source>
        <dbReference type="EMBL" id="GLI35815.1"/>
    </source>
</evidence>
<dbReference type="InterPro" id="IPR002676">
    <property type="entry name" value="RimM_N"/>
</dbReference>
<dbReference type="GO" id="GO:0042274">
    <property type="term" value="P:ribosomal small subunit biogenesis"/>
    <property type="evidence" value="ECO:0007669"/>
    <property type="project" value="UniProtKB-UniRule"/>
</dbReference>
<comment type="subcellular location">
    <subcellularLocation>
        <location evidence="5">Cytoplasm</location>
    </subcellularLocation>
</comment>
<dbReference type="RefSeq" id="WP_281795876.1">
    <property type="nucleotide sequence ID" value="NZ_BSDR01000001.1"/>
</dbReference>
<dbReference type="InterPro" id="IPR011961">
    <property type="entry name" value="RimM"/>
</dbReference>
<keyword evidence="2 5" id="KW-0690">Ribosome biogenesis</keyword>
<gene>
    <name evidence="5 8" type="primary">rimM</name>
    <name evidence="8" type="ORF">DAMNIGENAA_32480</name>
</gene>
<comment type="similarity">
    <text evidence="5">Belongs to the RimM family.</text>
</comment>
<evidence type="ECO:0000313" key="9">
    <source>
        <dbReference type="Proteomes" id="UP001144372"/>
    </source>
</evidence>
<protein>
    <recommendedName>
        <fullName evidence="5">Ribosome maturation factor RimM</fullName>
    </recommendedName>
</protein>
<dbReference type="InterPro" id="IPR036976">
    <property type="entry name" value="RimM_N_sf"/>
</dbReference>
<keyword evidence="9" id="KW-1185">Reference proteome</keyword>
<dbReference type="Gene3D" id="2.30.30.240">
    <property type="entry name" value="PRC-barrel domain"/>
    <property type="match status" value="1"/>
</dbReference>